<evidence type="ECO:0000256" key="2">
    <source>
        <dbReference type="SAM" id="Phobius"/>
    </source>
</evidence>
<feature type="compositionally biased region" description="Low complexity" evidence="1">
    <location>
        <begin position="208"/>
        <end position="221"/>
    </location>
</feature>
<accession>A0A0C3BWL7</accession>
<feature type="compositionally biased region" description="Polar residues" evidence="1">
    <location>
        <begin position="198"/>
        <end position="207"/>
    </location>
</feature>
<dbReference type="AlphaFoldDB" id="A0A0C3BWL7"/>
<keyword evidence="2" id="KW-0812">Transmembrane</keyword>
<evidence type="ECO:0000256" key="1">
    <source>
        <dbReference type="SAM" id="MobiDB-lite"/>
    </source>
</evidence>
<keyword evidence="2" id="KW-1133">Transmembrane helix</keyword>
<sequence length="221" mass="22911">MPSNAVLPPNPPGPPRGGNPQNVVDGIMRLLHDQIPSIAAGAVVSAMLLKQAVEVLKRNISALVDILKNNVSALLGGGLIAASLPVLLPSLAVAIVNAVGFTAAGVAKASLAAALQGLFYGGNTGGLFSVLQAFGATGAVAPPVALALGVTSLAVGAGALGYWWYKRGQRLAAEAQAARDGHSDDDEEEEEEERRAKSQQVIKRSTPFNFFNFSRDNSNRY</sequence>
<feature type="compositionally biased region" description="Pro residues" evidence="1">
    <location>
        <begin position="8"/>
        <end position="17"/>
    </location>
</feature>
<reference evidence="3 4" key="1">
    <citation type="submission" date="2014-04" db="EMBL/GenBank/DDBJ databases">
        <authorList>
            <consortium name="DOE Joint Genome Institute"/>
            <person name="Kuo A."/>
            <person name="Gay G."/>
            <person name="Dore J."/>
            <person name="Kohler A."/>
            <person name="Nagy L.G."/>
            <person name="Floudas D."/>
            <person name="Copeland A."/>
            <person name="Barry K.W."/>
            <person name="Cichocki N."/>
            <person name="Veneault-Fourrey C."/>
            <person name="LaButti K."/>
            <person name="Lindquist E.A."/>
            <person name="Lipzen A."/>
            <person name="Lundell T."/>
            <person name="Morin E."/>
            <person name="Murat C."/>
            <person name="Sun H."/>
            <person name="Tunlid A."/>
            <person name="Henrissat B."/>
            <person name="Grigoriev I.V."/>
            <person name="Hibbett D.S."/>
            <person name="Martin F."/>
            <person name="Nordberg H.P."/>
            <person name="Cantor M.N."/>
            <person name="Hua S.X."/>
        </authorList>
    </citation>
    <scope>NUCLEOTIDE SEQUENCE [LARGE SCALE GENOMIC DNA]</scope>
    <source>
        <strain evidence="4">h7</strain>
    </source>
</reference>
<dbReference type="EMBL" id="KN831805">
    <property type="protein sequence ID" value="KIM36474.1"/>
    <property type="molecule type" value="Genomic_DNA"/>
</dbReference>
<dbReference type="Proteomes" id="UP000053424">
    <property type="component" value="Unassembled WGS sequence"/>
</dbReference>
<reference evidence="4" key="2">
    <citation type="submission" date="2015-01" db="EMBL/GenBank/DDBJ databases">
        <title>Evolutionary Origins and Diversification of the Mycorrhizal Mutualists.</title>
        <authorList>
            <consortium name="DOE Joint Genome Institute"/>
            <consortium name="Mycorrhizal Genomics Consortium"/>
            <person name="Kohler A."/>
            <person name="Kuo A."/>
            <person name="Nagy L.G."/>
            <person name="Floudas D."/>
            <person name="Copeland A."/>
            <person name="Barry K.W."/>
            <person name="Cichocki N."/>
            <person name="Veneault-Fourrey C."/>
            <person name="LaButti K."/>
            <person name="Lindquist E.A."/>
            <person name="Lipzen A."/>
            <person name="Lundell T."/>
            <person name="Morin E."/>
            <person name="Murat C."/>
            <person name="Riley R."/>
            <person name="Ohm R."/>
            <person name="Sun H."/>
            <person name="Tunlid A."/>
            <person name="Henrissat B."/>
            <person name="Grigoriev I.V."/>
            <person name="Hibbett D.S."/>
            <person name="Martin F."/>
        </authorList>
    </citation>
    <scope>NUCLEOTIDE SEQUENCE [LARGE SCALE GENOMIC DNA]</scope>
    <source>
        <strain evidence="4">h7</strain>
    </source>
</reference>
<protein>
    <submittedName>
        <fullName evidence="3">Uncharacterized protein</fullName>
    </submittedName>
</protein>
<feature type="compositionally biased region" description="Acidic residues" evidence="1">
    <location>
        <begin position="183"/>
        <end position="192"/>
    </location>
</feature>
<name>A0A0C3BWL7_HEBCY</name>
<feature type="transmembrane region" description="Helical" evidence="2">
    <location>
        <begin position="140"/>
        <end position="165"/>
    </location>
</feature>
<evidence type="ECO:0000313" key="4">
    <source>
        <dbReference type="Proteomes" id="UP000053424"/>
    </source>
</evidence>
<keyword evidence="4" id="KW-1185">Reference proteome</keyword>
<evidence type="ECO:0000313" key="3">
    <source>
        <dbReference type="EMBL" id="KIM36474.1"/>
    </source>
</evidence>
<dbReference type="Gene3D" id="6.10.110.10">
    <property type="match status" value="1"/>
</dbReference>
<feature type="transmembrane region" description="Helical" evidence="2">
    <location>
        <begin position="111"/>
        <end position="134"/>
    </location>
</feature>
<feature type="region of interest" description="Disordered" evidence="1">
    <location>
        <begin position="176"/>
        <end position="221"/>
    </location>
</feature>
<organism evidence="3 4">
    <name type="scientific">Hebeloma cylindrosporum</name>
    <dbReference type="NCBI Taxonomy" id="76867"/>
    <lineage>
        <taxon>Eukaryota</taxon>
        <taxon>Fungi</taxon>
        <taxon>Dikarya</taxon>
        <taxon>Basidiomycota</taxon>
        <taxon>Agaricomycotina</taxon>
        <taxon>Agaricomycetes</taxon>
        <taxon>Agaricomycetidae</taxon>
        <taxon>Agaricales</taxon>
        <taxon>Agaricineae</taxon>
        <taxon>Hymenogastraceae</taxon>
        <taxon>Hebeloma</taxon>
    </lineage>
</organism>
<dbReference type="InterPro" id="IPR038213">
    <property type="entry name" value="IFI6/IFI27-like_sf"/>
</dbReference>
<keyword evidence="2" id="KW-0472">Membrane</keyword>
<proteinExistence type="predicted"/>
<feature type="region of interest" description="Disordered" evidence="1">
    <location>
        <begin position="1"/>
        <end position="20"/>
    </location>
</feature>
<dbReference type="HOGENOM" id="CLU_1250809_0_0_1"/>
<dbReference type="OrthoDB" id="3068660at2759"/>
<gene>
    <name evidence="3" type="ORF">M413DRAFT_449173</name>
</gene>
<feature type="transmembrane region" description="Helical" evidence="2">
    <location>
        <begin position="73"/>
        <end position="99"/>
    </location>
</feature>